<evidence type="ECO:0000256" key="2">
    <source>
        <dbReference type="ARBA" id="ARBA00023043"/>
    </source>
</evidence>
<feature type="repeat" description="ANK" evidence="3">
    <location>
        <begin position="184"/>
        <end position="216"/>
    </location>
</feature>
<dbReference type="PROSITE" id="PS50088">
    <property type="entry name" value="ANK_REPEAT"/>
    <property type="match status" value="4"/>
</dbReference>
<feature type="repeat" description="ANK" evidence="3">
    <location>
        <begin position="47"/>
        <end position="79"/>
    </location>
</feature>
<evidence type="ECO:0000313" key="6">
    <source>
        <dbReference type="Proteomes" id="UP001316803"/>
    </source>
</evidence>
<dbReference type="Pfam" id="PF00023">
    <property type="entry name" value="Ank"/>
    <property type="match status" value="1"/>
</dbReference>
<reference evidence="5 6" key="1">
    <citation type="submission" date="2022-12" db="EMBL/GenBank/DDBJ databases">
        <title>Genomic features and morphological characterization of a novel Knufia sp. strain isolated from spacecraft assembly facility.</title>
        <authorList>
            <person name="Teixeira M."/>
            <person name="Chander A.M."/>
            <person name="Stajich J.E."/>
            <person name="Venkateswaran K."/>
        </authorList>
    </citation>
    <scope>NUCLEOTIDE SEQUENCE [LARGE SCALE GENOMIC DNA]</scope>
    <source>
        <strain evidence="5 6">FJI-L2-BK-P2</strain>
    </source>
</reference>
<dbReference type="PANTHER" id="PTHR24173">
    <property type="entry name" value="ANKYRIN REPEAT CONTAINING"/>
    <property type="match status" value="1"/>
</dbReference>
<organism evidence="5 6">
    <name type="scientific">Knufia fluminis</name>
    <dbReference type="NCBI Taxonomy" id="191047"/>
    <lineage>
        <taxon>Eukaryota</taxon>
        <taxon>Fungi</taxon>
        <taxon>Dikarya</taxon>
        <taxon>Ascomycota</taxon>
        <taxon>Pezizomycotina</taxon>
        <taxon>Eurotiomycetes</taxon>
        <taxon>Chaetothyriomycetidae</taxon>
        <taxon>Chaetothyriales</taxon>
        <taxon>Trichomeriaceae</taxon>
        <taxon>Knufia</taxon>
    </lineage>
</organism>
<feature type="compositionally biased region" description="Low complexity" evidence="4">
    <location>
        <begin position="552"/>
        <end position="565"/>
    </location>
</feature>
<dbReference type="Pfam" id="PF12796">
    <property type="entry name" value="Ank_2"/>
    <property type="match status" value="2"/>
</dbReference>
<dbReference type="Proteomes" id="UP001316803">
    <property type="component" value="Unassembled WGS sequence"/>
</dbReference>
<feature type="repeat" description="ANK" evidence="3">
    <location>
        <begin position="17"/>
        <end position="49"/>
    </location>
</feature>
<feature type="compositionally biased region" description="Low complexity" evidence="4">
    <location>
        <begin position="426"/>
        <end position="438"/>
    </location>
</feature>
<sequence length="617" mass="66943">MFRDSIAQASFTDFPYSYGNALTAAAHDGTTKIVKLLLEKGADVNAEAGWPLQAAAAEGHVEIVTELLGRGVNVNTLTTNPNFEYGTALQAACEYTQVEVVELLLKHKADPNLGAGESGYPLIAATQGGDKKITEMLVHAEAAVNVYGGSSHSTPLINAVMWLPVESVEMLLEKGADITLTDQDGDSALTTAAFRGEAECIELLLKKGADIMHVNNNGFNALQIALQEENEDCLVMLVDAVSRILTSVKTAVDAGNEAVARVLRSAGVKKPANRTMTIDTNHDDTDADDNDENDTDNDDTAELDKTAVSEESASPRTPPMPSIDHVPATTSDTEASWRSRLSLNPVRSSQDIDNRSTPSLVAQPQPSIPEATYSTEYTPQPSKWHSDISSAAPQQSHSQQWQTQDVPRYDTIPVPPVQPAIRRKPTPSTSSPSSRPSSVGQGQPASTPPPLPSRNYQHESPQHLGQSTPETQSQSRYHNTVSDPDARNDSYQAYDYNVPPAPRYQHQVANGQSQSYGAPSSSQSYQPYNTSSNGPGYAAYQYDNRSTSYGRQSQPGPQPHYQQPQANAYDGSDYDTTSWQRPPPRPDLEQRSSSSSMTGMKDVFGRAKQYGVNRWMS</sequence>
<keyword evidence="1" id="KW-0677">Repeat</keyword>
<dbReference type="PANTHER" id="PTHR24173:SF74">
    <property type="entry name" value="ANKYRIN REPEAT DOMAIN-CONTAINING PROTEIN 16"/>
    <property type="match status" value="1"/>
</dbReference>
<evidence type="ECO:0000313" key="5">
    <source>
        <dbReference type="EMBL" id="KAK5950478.1"/>
    </source>
</evidence>
<evidence type="ECO:0008006" key="7">
    <source>
        <dbReference type="Google" id="ProtNLM"/>
    </source>
</evidence>
<dbReference type="SMART" id="SM00248">
    <property type="entry name" value="ANK"/>
    <property type="match status" value="7"/>
</dbReference>
<protein>
    <recommendedName>
        <fullName evidence="7">Ankyrin</fullName>
    </recommendedName>
</protein>
<dbReference type="AlphaFoldDB" id="A0AAN8EAW1"/>
<comment type="caution">
    <text evidence="5">The sequence shown here is derived from an EMBL/GenBank/DDBJ whole genome shotgun (WGS) entry which is preliminary data.</text>
</comment>
<feature type="compositionally biased region" description="Acidic residues" evidence="4">
    <location>
        <begin position="285"/>
        <end position="301"/>
    </location>
</feature>
<dbReference type="SUPFAM" id="SSF48403">
    <property type="entry name" value="Ankyrin repeat"/>
    <property type="match status" value="1"/>
</dbReference>
<evidence type="ECO:0000256" key="3">
    <source>
        <dbReference type="PROSITE-ProRule" id="PRU00023"/>
    </source>
</evidence>
<keyword evidence="6" id="KW-1185">Reference proteome</keyword>
<feature type="compositionally biased region" description="Polar residues" evidence="4">
    <location>
        <begin position="462"/>
        <end position="482"/>
    </location>
</feature>
<gene>
    <name evidence="5" type="ORF">OHC33_008421</name>
</gene>
<feature type="compositionally biased region" description="Polar residues" evidence="4">
    <location>
        <begin position="372"/>
        <end position="383"/>
    </location>
</feature>
<evidence type="ECO:0000256" key="4">
    <source>
        <dbReference type="SAM" id="MobiDB-lite"/>
    </source>
</evidence>
<dbReference type="InterPro" id="IPR002110">
    <property type="entry name" value="Ankyrin_rpt"/>
</dbReference>
<name>A0AAN8EAW1_9EURO</name>
<dbReference type="Gene3D" id="1.25.40.20">
    <property type="entry name" value="Ankyrin repeat-containing domain"/>
    <property type="match status" value="2"/>
</dbReference>
<dbReference type="InterPro" id="IPR036770">
    <property type="entry name" value="Ankyrin_rpt-contain_sf"/>
</dbReference>
<feature type="region of interest" description="Disordered" evidence="4">
    <location>
        <begin position="273"/>
        <end position="605"/>
    </location>
</feature>
<feature type="compositionally biased region" description="Low complexity" evidence="4">
    <location>
        <begin position="389"/>
        <end position="404"/>
    </location>
</feature>
<keyword evidence="2 3" id="KW-0040">ANK repeat</keyword>
<dbReference type="EMBL" id="JAKLMC020000026">
    <property type="protein sequence ID" value="KAK5950478.1"/>
    <property type="molecule type" value="Genomic_DNA"/>
</dbReference>
<accession>A0AAN8EAW1</accession>
<feature type="repeat" description="ANK" evidence="3">
    <location>
        <begin position="151"/>
        <end position="183"/>
    </location>
</feature>
<feature type="compositionally biased region" description="Low complexity" evidence="4">
    <location>
        <begin position="511"/>
        <end position="533"/>
    </location>
</feature>
<evidence type="ECO:0000256" key="1">
    <source>
        <dbReference type="ARBA" id="ARBA00022737"/>
    </source>
</evidence>
<dbReference type="PROSITE" id="PS50297">
    <property type="entry name" value="ANK_REP_REGION"/>
    <property type="match status" value="3"/>
</dbReference>
<feature type="compositionally biased region" description="Polar residues" evidence="4">
    <location>
        <begin position="328"/>
        <end position="365"/>
    </location>
</feature>
<proteinExistence type="predicted"/>